<keyword evidence="2" id="KW-0732">Signal</keyword>
<evidence type="ECO:0000256" key="2">
    <source>
        <dbReference type="SAM" id="SignalP"/>
    </source>
</evidence>
<evidence type="ECO:0000313" key="3">
    <source>
        <dbReference type="EMBL" id="SLM39577.1"/>
    </source>
</evidence>
<feature type="chain" id="PRO_5013003833" evidence="2">
    <location>
        <begin position="38"/>
        <end position="655"/>
    </location>
</feature>
<dbReference type="PANTHER" id="PTHR47791">
    <property type="entry name" value="MEIOTICALLY UP-REGULATED GENE 191 PROTEIN"/>
    <property type="match status" value="1"/>
</dbReference>
<dbReference type="InterPro" id="IPR008928">
    <property type="entry name" value="6-hairpin_glycosidase_sf"/>
</dbReference>
<dbReference type="InterPro" id="IPR005198">
    <property type="entry name" value="Glyco_hydro_76"/>
</dbReference>
<name>A0A1W5D8V9_9LECA</name>
<evidence type="ECO:0000313" key="4">
    <source>
        <dbReference type="Proteomes" id="UP000192927"/>
    </source>
</evidence>
<dbReference type="GO" id="GO:0016798">
    <property type="term" value="F:hydrolase activity, acting on glycosyl bonds"/>
    <property type="evidence" value="ECO:0007669"/>
    <property type="project" value="UniProtKB-KW"/>
</dbReference>
<dbReference type="Pfam" id="PF03663">
    <property type="entry name" value="Glyco_hydro_76"/>
    <property type="match status" value="1"/>
</dbReference>
<feature type="signal peptide" evidence="2">
    <location>
        <begin position="1"/>
        <end position="37"/>
    </location>
</feature>
<keyword evidence="4" id="KW-1185">Reference proteome</keyword>
<feature type="compositionally biased region" description="Low complexity" evidence="1">
    <location>
        <begin position="603"/>
        <end position="614"/>
    </location>
</feature>
<dbReference type="GO" id="GO:0005975">
    <property type="term" value="P:carbohydrate metabolic process"/>
    <property type="evidence" value="ECO:0007669"/>
    <property type="project" value="InterPro"/>
</dbReference>
<feature type="compositionally biased region" description="Basic and acidic residues" evidence="1">
    <location>
        <begin position="549"/>
        <end position="588"/>
    </location>
</feature>
<evidence type="ECO:0000256" key="1">
    <source>
        <dbReference type="SAM" id="MobiDB-lite"/>
    </source>
</evidence>
<organism evidence="3 4">
    <name type="scientific">Lasallia pustulata</name>
    <dbReference type="NCBI Taxonomy" id="136370"/>
    <lineage>
        <taxon>Eukaryota</taxon>
        <taxon>Fungi</taxon>
        <taxon>Dikarya</taxon>
        <taxon>Ascomycota</taxon>
        <taxon>Pezizomycotina</taxon>
        <taxon>Lecanoromycetes</taxon>
        <taxon>OSLEUM clade</taxon>
        <taxon>Umbilicariomycetidae</taxon>
        <taxon>Umbilicariales</taxon>
        <taxon>Umbilicariaceae</taxon>
        <taxon>Lasallia</taxon>
    </lineage>
</organism>
<accession>A0A1W5D8V9</accession>
<sequence>MTVRLLGWGRFPRNQMQFIISFISCCLIFLLLTTAHAQILQDAATWVHGLAIQPQRIAATDRQPPLDVPPSTHTQDELDVERTSLASLPALLDALDLMQSKYFELWQGTWTGAIDWTAAVMGTHVSATLSAVTAARNITPSPPDIEGHTSLEESALRHENLVNRYFTQITSFYFGENAFSLRAQAYDDMLWVVLGWLESIKFIKLHSSPPLASSSRAVSKRIFQDNSSTWYGNQFIPSFAHRAHLFYDLASQGWDTSLCGGGMIWNPYLAPYKNAITNQLYIAASVSMYLYFPGDQNASPFNSQKSEASKDGIPPAKVHDTKYLNAAVEAYKWLKESNMTNAAGLYVDGFHIHGWRRTAGNSSNGTGACDVRDEMVYTYNQGVLLSGLRGLWDATGTRAYLEEGHSLIRNVTAATGWPLASLRDRFKWAGLGRNGVLEEACDASGRCSQDGQTFKGIFFHHLTLFCAPLLTGAQREGDVMWRADAETASLHRESCAGYRAWVTHNAQAAWRTRNAEGEFGMWWGWAYAGADGERDADTDADVQTPSRGTDYRNRGVPKDAVWRLPGDEDAREGESGDEDARWREEGQDACKSMDGSNSCHINGQGQSRQFPRRQQQQRRDPNNRGRGRTVETQSGGLAVLRAMFLLVDIWERGVV</sequence>
<dbReference type="PANTHER" id="PTHR47791:SF2">
    <property type="entry name" value="ENDO MANNANASE, GH76 FAMILY (EUROFUNG)"/>
    <property type="match status" value="1"/>
</dbReference>
<protein>
    <submittedName>
        <fullName evidence="3">Six-hairpin glycosidase-like</fullName>
    </submittedName>
</protein>
<proteinExistence type="predicted"/>
<feature type="region of interest" description="Disordered" evidence="1">
    <location>
        <begin position="533"/>
        <end position="632"/>
    </location>
</feature>
<reference evidence="4" key="1">
    <citation type="submission" date="2017-03" db="EMBL/GenBank/DDBJ databases">
        <authorList>
            <person name="Sharma R."/>
            <person name="Thines M."/>
        </authorList>
    </citation>
    <scope>NUCLEOTIDE SEQUENCE [LARGE SCALE GENOMIC DNA]</scope>
</reference>
<keyword evidence="3" id="KW-0326">Glycosidase</keyword>
<dbReference type="Proteomes" id="UP000192927">
    <property type="component" value="Unassembled WGS sequence"/>
</dbReference>
<dbReference type="SUPFAM" id="SSF48208">
    <property type="entry name" value="Six-hairpin glycosidases"/>
    <property type="match status" value="1"/>
</dbReference>
<dbReference type="AlphaFoldDB" id="A0A1W5D8V9"/>
<dbReference type="EMBL" id="FWEW01003531">
    <property type="protein sequence ID" value="SLM39577.1"/>
    <property type="molecule type" value="Genomic_DNA"/>
</dbReference>
<keyword evidence="3" id="KW-0378">Hydrolase</keyword>
<dbReference type="InterPro" id="IPR053169">
    <property type="entry name" value="MUG_Protein"/>
</dbReference>
<dbReference type="PROSITE" id="PS51257">
    <property type="entry name" value="PROKAR_LIPOPROTEIN"/>
    <property type="match status" value="1"/>
</dbReference>
<dbReference type="Gene3D" id="1.50.10.20">
    <property type="match status" value="1"/>
</dbReference>